<evidence type="ECO:0000259" key="2">
    <source>
        <dbReference type="Pfam" id="PF25000"/>
    </source>
</evidence>
<dbReference type="InterPro" id="IPR027417">
    <property type="entry name" value="P-loop_NTPase"/>
</dbReference>
<protein>
    <recommendedName>
        <fullName evidence="5">NB-ARC domain-containing protein</fullName>
    </recommendedName>
</protein>
<evidence type="ECO:0008006" key="5">
    <source>
        <dbReference type="Google" id="ProtNLM"/>
    </source>
</evidence>
<dbReference type="InterPro" id="IPR011990">
    <property type="entry name" value="TPR-like_helical_dom_sf"/>
</dbReference>
<dbReference type="InterPro" id="IPR011717">
    <property type="entry name" value="TPR-4"/>
</dbReference>
<comment type="caution">
    <text evidence="3">The sequence shown here is derived from an EMBL/GenBank/DDBJ whole genome shotgun (WGS) entry which is preliminary data.</text>
</comment>
<dbReference type="Pfam" id="PF00931">
    <property type="entry name" value="NB-ARC"/>
    <property type="match status" value="1"/>
</dbReference>
<dbReference type="GO" id="GO:0042802">
    <property type="term" value="F:identical protein binding"/>
    <property type="evidence" value="ECO:0007669"/>
    <property type="project" value="InterPro"/>
</dbReference>
<dbReference type="GO" id="GO:0043531">
    <property type="term" value="F:ADP binding"/>
    <property type="evidence" value="ECO:0007669"/>
    <property type="project" value="InterPro"/>
</dbReference>
<feature type="domain" description="DUF7779" evidence="2">
    <location>
        <begin position="348"/>
        <end position="433"/>
    </location>
</feature>
<evidence type="ECO:0000313" key="3">
    <source>
        <dbReference type="EMBL" id="KAK3174783.1"/>
    </source>
</evidence>
<dbReference type="EMBL" id="JASNWA010000006">
    <property type="protein sequence ID" value="KAK3174783.1"/>
    <property type="molecule type" value="Genomic_DNA"/>
</dbReference>
<dbReference type="Pfam" id="PF25000">
    <property type="entry name" value="DUF7779"/>
    <property type="match status" value="1"/>
</dbReference>
<dbReference type="PANTHER" id="PTHR46082">
    <property type="entry name" value="ATP/GTP-BINDING PROTEIN-RELATED"/>
    <property type="match status" value="1"/>
</dbReference>
<dbReference type="Gene3D" id="1.25.40.10">
    <property type="entry name" value="Tetratricopeptide repeat domain"/>
    <property type="match status" value="2"/>
</dbReference>
<feature type="domain" description="NB-ARC" evidence="1">
    <location>
        <begin position="93"/>
        <end position="256"/>
    </location>
</feature>
<dbReference type="AlphaFoldDB" id="A0AAE0DPJ7"/>
<dbReference type="Gene3D" id="3.40.50.300">
    <property type="entry name" value="P-loop containing nucleotide triphosphate hydrolases"/>
    <property type="match status" value="1"/>
</dbReference>
<sequence>MAAASSGGNAAEKFYVDGQGQVQIGDRQYCANPTIEAFQGSQIFQGNFHGLTINPTAAAQTTPDTYEGHYSKSSLRPVTNYIQRPTPYEQVRRQLHPALTEKVEETTILVVWGLGGAGKSQLILDYLRKHRGDYTATFWIEAGRKESVERDFLQIYRLLFNRGAVSEGESIKAEDAVSDVKRWFSRQHGRWLLVFDSADLTEDEEDPSYYDLRCYLPDSPGVQIVITTRAEWIKKMTLLDAVEVGEMEEIEAVNLFFQSSKIKDQTQETEVEVGSIVRELGYLALAISIAGSYVSATPRLSMKITSYLPEYRSRRAELLRQKPNRIVHHYGESVLTTWETSFDAITRQCPGATKLMGLLAFLNNDDILPGFFDQNLGYQESGEDVVIPSIYTVEEAFRCLQAFSLIQWKEDQGSYSMHKLVHAWSYDRLSPEKQRSFSGGALRLLQTIVSGCEPHHMHRIRLVPHVMVNFMAVSQNYAETDSEDRSVLKLLPSFADFLNTVGRWSDVFLIRIFLLKHSQRVLGEEHPDTLTAMNNLANSLSEKGRLDETASMSQQVLEKRRRILGEEHPDTIRAISNLANSLSDQGQLDKALSIQQEVLEKIRRILNEEHLDTISAMNNLANIFRRQGQLDKAVLMQQEVLEKRRHVLGEKHSNTISAMNNLAATLSDQGRLDEAASMRQQVLEKRHCILGEEHPDTISAMSNLAISLGNQDRLNEAVSMNYEVLEKRRRILGEEHPGTITAMNNLAVTLRDQGRLDEAASMRQKVLEKRQRKVGEEH</sequence>
<dbReference type="InterPro" id="IPR002182">
    <property type="entry name" value="NB-ARC"/>
</dbReference>
<gene>
    <name evidence="3" type="ORF">OEA41_002029</name>
</gene>
<organism evidence="3 4">
    <name type="scientific">Lepraria neglecta</name>
    <dbReference type="NCBI Taxonomy" id="209136"/>
    <lineage>
        <taxon>Eukaryota</taxon>
        <taxon>Fungi</taxon>
        <taxon>Dikarya</taxon>
        <taxon>Ascomycota</taxon>
        <taxon>Pezizomycotina</taxon>
        <taxon>Lecanoromycetes</taxon>
        <taxon>OSLEUM clade</taxon>
        <taxon>Lecanoromycetidae</taxon>
        <taxon>Lecanorales</taxon>
        <taxon>Lecanorineae</taxon>
        <taxon>Stereocaulaceae</taxon>
        <taxon>Lepraria</taxon>
    </lineage>
</organism>
<proteinExistence type="predicted"/>
<dbReference type="SUPFAM" id="SSF52540">
    <property type="entry name" value="P-loop containing nucleoside triphosphate hydrolases"/>
    <property type="match status" value="1"/>
</dbReference>
<dbReference type="Pfam" id="PF13424">
    <property type="entry name" value="TPR_12"/>
    <property type="match status" value="2"/>
</dbReference>
<name>A0AAE0DPJ7_9LECA</name>
<keyword evidence="4" id="KW-1185">Reference proteome</keyword>
<dbReference type="InterPro" id="IPR056681">
    <property type="entry name" value="DUF7779"/>
</dbReference>
<evidence type="ECO:0000259" key="1">
    <source>
        <dbReference type="Pfam" id="PF00931"/>
    </source>
</evidence>
<accession>A0AAE0DPJ7</accession>
<evidence type="ECO:0000313" key="4">
    <source>
        <dbReference type="Proteomes" id="UP001276659"/>
    </source>
</evidence>
<dbReference type="Pfam" id="PF13374">
    <property type="entry name" value="TPR_10"/>
    <property type="match status" value="1"/>
</dbReference>
<dbReference type="Pfam" id="PF07721">
    <property type="entry name" value="TPR_4"/>
    <property type="match status" value="1"/>
</dbReference>
<dbReference type="SMART" id="SM00028">
    <property type="entry name" value="TPR"/>
    <property type="match status" value="6"/>
</dbReference>
<dbReference type="Proteomes" id="UP001276659">
    <property type="component" value="Unassembled WGS sequence"/>
</dbReference>
<reference evidence="3" key="1">
    <citation type="submission" date="2022-11" db="EMBL/GenBank/DDBJ databases">
        <title>Chromosomal genome sequence assembly and mating type (MAT) locus characterization of the leprose asexual lichenized fungus Lepraria neglecta (Nyl.) Erichsen.</title>
        <authorList>
            <person name="Allen J.L."/>
            <person name="Pfeffer B."/>
        </authorList>
    </citation>
    <scope>NUCLEOTIDE SEQUENCE</scope>
    <source>
        <strain evidence="3">Allen 5258</strain>
    </source>
</reference>
<dbReference type="PANTHER" id="PTHR46082:SF6">
    <property type="entry name" value="AAA+ ATPASE DOMAIN-CONTAINING PROTEIN-RELATED"/>
    <property type="match status" value="1"/>
</dbReference>
<dbReference type="InterPro" id="IPR019734">
    <property type="entry name" value="TPR_rpt"/>
</dbReference>
<dbReference type="SUPFAM" id="SSF48452">
    <property type="entry name" value="TPR-like"/>
    <property type="match status" value="2"/>
</dbReference>
<dbReference type="InterPro" id="IPR053137">
    <property type="entry name" value="NLR-like"/>
</dbReference>